<evidence type="ECO:0000313" key="10">
    <source>
        <dbReference type="Proteomes" id="UP001165121"/>
    </source>
</evidence>
<protein>
    <submittedName>
        <fullName evidence="9">Unnamed protein product</fullName>
    </submittedName>
</protein>
<dbReference type="Proteomes" id="UP001165121">
    <property type="component" value="Unassembled WGS sequence"/>
</dbReference>
<keyword evidence="10" id="KW-1185">Reference proteome</keyword>
<comment type="caution">
    <text evidence="9">The sequence shown here is derived from an EMBL/GenBank/DDBJ whole genome shotgun (WGS) entry which is preliminary data.</text>
</comment>
<evidence type="ECO:0000256" key="5">
    <source>
        <dbReference type="ARBA" id="ARBA00022723"/>
    </source>
</evidence>
<dbReference type="GO" id="GO:0005634">
    <property type="term" value="C:nucleus"/>
    <property type="evidence" value="ECO:0007669"/>
    <property type="project" value="UniProtKB-SubCell"/>
</dbReference>
<gene>
    <name evidence="9" type="ORF">Pfra01_001548600</name>
</gene>
<dbReference type="PANTHER" id="PTHR22930:SF251">
    <property type="entry name" value="DDE TNP4 DOMAIN-CONTAINING PROTEIN"/>
    <property type="match status" value="1"/>
</dbReference>
<keyword evidence="6" id="KW-0378">Hydrolase</keyword>
<dbReference type="GO" id="GO:0004518">
    <property type="term" value="F:nuclease activity"/>
    <property type="evidence" value="ECO:0007669"/>
    <property type="project" value="UniProtKB-KW"/>
</dbReference>
<dbReference type="EMBL" id="BSXT01001677">
    <property type="protein sequence ID" value="GMF44455.1"/>
    <property type="molecule type" value="Genomic_DNA"/>
</dbReference>
<dbReference type="OrthoDB" id="129044at2759"/>
<sequence>MDRDAFDALYDSCMELIPPKTKYHREVLAVLLDWLGRGASCRGQEIKFKMAFSTIHRYRRVDLHAVIKTLSHSIVMPRTVPTWFAEAFTYFDQAVGAINGVHIPVVVATQDRERFETGRGSTAHIADAGYALQPQALTPYRGVLYHLKEWAAESGRPKTAKELYNLSHAKARNVVERVNGILKRRFKILRVPIEFEFIVAKAVVFASACLHNFIRQHNADDHAMDLSDEEDSQEDRNEGDDERCADDIEVYPFDFSSASNWRDWMAAAM</sequence>
<evidence type="ECO:0000313" key="9">
    <source>
        <dbReference type="EMBL" id="GMF44455.1"/>
    </source>
</evidence>
<dbReference type="GO" id="GO:0046872">
    <property type="term" value="F:metal ion binding"/>
    <property type="evidence" value="ECO:0007669"/>
    <property type="project" value="UniProtKB-KW"/>
</dbReference>
<evidence type="ECO:0000256" key="3">
    <source>
        <dbReference type="ARBA" id="ARBA00006958"/>
    </source>
</evidence>
<evidence type="ECO:0000256" key="4">
    <source>
        <dbReference type="ARBA" id="ARBA00022722"/>
    </source>
</evidence>
<keyword evidence="7" id="KW-0539">Nucleus</keyword>
<dbReference type="PANTHER" id="PTHR22930">
    <property type="match status" value="1"/>
</dbReference>
<reference evidence="9" key="1">
    <citation type="submission" date="2023-04" db="EMBL/GenBank/DDBJ databases">
        <title>Phytophthora fragariaefolia NBRC 109709.</title>
        <authorList>
            <person name="Ichikawa N."/>
            <person name="Sato H."/>
            <person name="Tonouchi N."/>
        </authorList>
    </citation>
    <scope>NUCLEOTIDE SEQUENCE</scope>
    <source>
        <strain evidence="9">NBRC 109709</strain>
    </source>
</reference>
<feature type="domain" description="DDE Tnp4" evidence="8">
    <location>
        <begin position="122"/>
        <end position="212"/>
    </location>
</feature>
<dbReference type="InterPro" id="IPR027806">
    <property type="entry name" value="HARBI1_dom"/>
</dbReference>
<accession>A0A9W7CXJ3</accession>
<keyword evidence="4" id="KW-0540">Nuclease</keyword>
<name>A0A9W7CXJ3_9STRA</name>
<comment type="subcellular location">
    <subcellularLocation>
        <location evidence="2">Nucleus</location>
    </subcellularLocation>
</comment>
<organism evidence="9 10">
    <name type="scientific">Phytophthora fragariaefolia</name>
    <dbReference type="NCBI Taxonomy" id="1490495"/>
    <lineage>
        <taxon>Eukaryota</taxon>
        <taxon>Sar</taxon>
        <taxon>Stramenopiles</taxon>
        <taxon>Oomycota</taxon>
        <taxon>Peronosporomycetes</taxon>
        <taxon>Peronosporales</taxon>
        <taxon>Peronosporaceae</taxon>
        <taxon>Phytophthora</taxon>
    </lineage>
</organism>
<dbReference type="InterPro" id="IPR045249">
    <property type="entry name" value="HARBI1-like"/>
</dbReference>
<evidence type="ECO:0000256" key="2">
    <source>
        <dbReference type="ARBA" id="ARBA00004123"/>
    </source>
</evidence>
<evidence type="ECO:0000256" key="6">
    <source>
        <dbReference type="ARBA" id="ARBA00022801"/>
    </source>
</evidence>
<proteinExistence type="inferred from homology"/>
<keyword evidence="5" id="KW-0479">Metal-binding</keyword>
<comment type="cofactor">
    <cofactor evidence="1">
        <name>a divalent metal cation</name>
        <dbReference type="ChEBI" id="CHEBI:60240"/>
    </cofactor>
</comment>
<evidence type="ECO:0000256" key="7">
    <source>
        <dbReference type="ARBA" id="ARBA00023242"/>
    </source>
</evidence>
<comment type="similarity">
    <text evidence="3">Belongs to the HARBI1 family.</text>
</comment>
<dbReference type="GO" id="GO:0016787">
    <property type="term" value="F:hydrolase activity"/>
    <property type="evidence" value="ECO:0007669"/>
    <property type="project" value="UniProtKB-KW"/>
</dbReference>
<dbReference type="Pfam" id="PF13359">
    <property type="entry name" value="DDE_Tnp_4"/>
    <property type="match status" value="1"/>
</dbReference>
<evidence type="ECO:0000256" key="1">
    <source>
        <dbReference type="ARBA" id="ARBA00001968"/>
    </source>
</evidence>
<dbReference type="AlphaFoldDB" id="A0A9W7CXJ3"/>
<evidence type="ECO:0000259" key="8">
    <source>
        <dbReference type="Pfam" id="PF13359"/>
    </source>
</evidence>